<name>A0A9D1D2M2_9ACTN</name>
<evidence type="ECO:0000313" key="9">
    <source>
        <dbReference type="Proteomes" id="UP000824261"/>
    </source>
</evidence>
<keyword evidence="4 6" id="KW-1133">Transmembrane helix</keyword>
<dbReference type="InterPro" id="IPR027022">
    <property type="entry name" value="ABC_permease_BceB-typ"/>
</dbReference>
<feature type="transmembrane region" description="Helical" evidence="6">
    <location>
        <begin position="289"/>
        <end position="312"/>
    </location>
</feature>
<keyword evidence="3 6" id="KW-0812">Transmembrane</keyword>
<feature type="transmembrane region" description="Helical" evidence="6">
    <location>
        <begin position="236"/>
        <end position="259"/>
    </location>
</feature>
<dbReference type="GO" id="GO:0055085">
    <property type="term" value="P:transmembrane transport"/>
    <property type="evidence" value="ECO:0007669"/>
    <property type="project" value="InterPro"/>
</dbReference>
<gene>
    <name evidence="8" type="ORF">IAA69_01390</name>
</gene>
<evidence type="ECO:0000256" key="6">
    <source>
        <dbReference type="SAM" id="Phobius"/>
    </source>
</evidence>
<feature type="transmembrane region" description="Helical" evidence="6">
    <location>
        <begin position="17"/>
        <end position="34"/>
    </location>
</feature>
<dbReference type="Pfam" id="PF02687">
    <property type="entry name" value="FtsX"/>
    <property type="match status" value="1"/>
</dbReference>
<accession>A0A9D1D2M2</accession>
<evidence type="ECO:0000256" key="2">
    <source>
        <dbReference type="ARBA" id="ARBA00022475"/>
    </source>
</evidence>
<sequence>MFCKLAWGNVRKSARDFALYFITLVFGVSVFYAFNSITDQKAVLALEGQSGGLLEILGILISGVSVFVAVILAFLVVYADRFLIRRRKKEFAIYLTLGMQRGQLARLVALETGMIGAVSLAVGILLGLGLSQLLMQVTASFFGADVPGFTFVFSRDALVGTLACFLAIFAVTIVSNSGVVMRARLIDLLAASKANDEMRLRSIPLSFALFVVACALIAVSYWLLLKTGLMSLSPEFYAATVLVCAGTLLLFYSLSGFLLRAVQAFRPLYLRGLAMFTLRQLNARVNSTFLSMAVICMTLFLALTSVCGGIGICNTLQENIERTTSYDATVSTFWGNPGGTDEGGNDITLYDSTYGSYAREVDFDMARGLKESGALLGEDSWDDAVARTVQVDYLGSTTLAYETLDALADQKLASRAEGLLSSDWGASPLLYVSLSQYNAALELAGREPLSLEADECALASDSDITIAWLRDVADANVTLNVEGAPLHVIGDVQEACVETASIPLQSGALIVPDEVLPEGLMPYRSILDVDFADENPDAERQFTELCASIQDSVEPHTWPVSSSLSRDEVWEQNMGLTAIVGYLAVYIGFILVVASAAILAIQQLSGASDNAERYALLSKLGASAKQIAASVLVQVAVCFAFPLALALAHTACAFQVVADVVSAFGHLDITAAAGMTAFAFLALYGLYFALTCAGSIGLARGAK</sequence>
<reference evidence="8" key="2">
    <citation type="journal article" date="2021" name="PeerJ">
        <title>Extensive microbial diversity within the chicken gut microbiome revealed by metagenomics and culture.</title>
        <authorList>
            <person name="Gilroy R."/>
            <person name="Ravi A."/>
            <person name="Getino M."/>
            <person name="Pursley I."/>
            <person name="Horton D.L."/>
            <person name="Alikhan N.F."/>
            <person name="Baker D."/>
            <person name="Gharbi K."/>
            <person name="Hall N."/>
            <person name="Watson M."/>
            <person name="Adriaenssens E.M."/>
            <person name="Foster-Nyarko E."/>
            <person name="Jarju S."/>
            <person name="Secka A."/>
            <person name="Antonio M."/>
            <person name="Oren A."/>
            <person name="Chaudhuri R.R."/>
            <person name="La Ragione R."/>
            <person name="Hildebrand F."/>
            <person name="Pallen M.J."/>
        </authorList>
    </citation>
    <scope>NUCLEOTIDE SEQUENCE</scope>
    <source>
        <strain evidence="8">ChiGjej1B1-2707</strain>
    </source>
</reference>
<protein>
    <submittedName>
        <fullName evidence="8">FtsX-like permease family protein</fullName>
    </submittedName>
</protein>
<feature type="transmembrane region" description="Helical" evidence="6">
    <location>
        <begin position="677"/>
        <end position="699"/>
    </location>
</feature>
<feature type="transmembrane region" description="Helical" evidence="6">
    <location>
        <begin position="627"/>
        <end position="657"/>
    </location>
</feature>
<evidence type="ECO:0000256" key="4">
    <source>
        <dbReference type="ARBA" id="ARBA00022989"/>
    </source>
</evidence>
<evidence type="ECO:0000256" key="1">
    <source>
        <dbReference type="ARBA" id="ARBA00004651"/>
    </source>
</evidence>
<evidence type="ECO:0000259" key="7">
    <source>
        <dbReference type="Pfam" id="PF02687"/>
    </source>
</evidence>
<feature type="transmembrane region" description="Helical" evidence="6">
    <location>
        <begin position="579"/>
        <end position="601"/>
    </location>
</feature>
<comment type="subcellular location">
    <subcellularLocation>
        <location evidence="1">Cell membrane</location>
        <topology evidence="1">Multi-pass membrane protein</topology>
    </subcellularLocation>
</comment>
<organism evidence="8 9">
    <name type="scientific">Candidatus Aveggerthella stercoripullorum</name>
    <dbReference type="NCBI Taxonomy" id="2840688"/>
    <lineage>
        <taxon>Bacteria</taxon>
        <taxon>Bacillati</taxon>
        <taxon>Actinomycetota</taxon>
        <taxon>Coriobacteriia</taxon>
        <taxon>Eggerthellales</taxon>
        <taxon>Eggerthellaceae</taxon>
        <taxon>Eggerthellaceae incertae sedis</taxon>
        <taxon>Candidatus Aveggerthella</taxon>
    </lineage>
</organism>
<feature type="transmembrane region" description="Helical" evidence="6">
    <location>
        <begin position="107"/>
        <end position="130"/>
    </location>
</feature>
<feature type="transmembrane region" description="Helical" evidence="6">
    <location>
        <begin position="54"/>
        <end position="79"/>
    </location>
</feature>
<evidence type="ECO:0000313" key="8">
    <source>
        <dbReference type="EMBL" id="HIR00920.1"/>
    </source>
</evidence>
<proteinExistence type="predicted"/>
<dbReference type="PANTHER" id="PTHR46795">
    <property type="entry name" value="ABC TRANSPORTER PERMEASE-RELATED-RELATED"/>
    <property type="match status" value="1"/>
</dbReference>
<keyword evidence="2" id="KW-1003">Cell membrane</keyword>
<dbReference type="PANTHER" id="PTHR46795:SF3">
    <property type="entry name" value="ABC TRANSPORTER PERMEASE"/>
    <property type="match status" value="1"/>
</dbReference>
<comment type="caution">
    <text evidence="8">The sequence shown here is derived from an EMBL/GenBank/DDBJ whole genome shotgun (WGS) entry which is preliminary data.</text>
</comment>
<feature type="transmembrane region" description="Helical" evidence="6">
    <location>
        <begin position="202"/>
        <end position="224"/>
    </location>
</feature>
<evidence type="ECO:0000256" key="3">
    <source>
        <dbReference type="ARBA" id="ARBA00022692"/>
    </source>
</evidence>
<evidence type="ECO:0000256" key="5">
    <source>
        <dbReference type="ARBA" id="ARBA00023136"/>
    </source>
</evidence>
<dbReference type="GO" id="GO:0005886">
    <property type="term" value="C:plasma membrane"/>
    <property type="evidence" value="ECO:0007669"/>
    <property type="project" value="UniProtKB-SubCell"/>
</dbReference>
<dbReference type="Proteomes" id="UP000824261">
    <property type="component" value="Unassembled WGS sequence"/>
</dbReference>
<keyword evidence="5 6" id="KW-0472">Membrane</keyword>
<dbReference type="PIRSF" id="PIRSF018968">
    <property type="entry name" value="ABC_permease_BceB"/>
    <property type="match status" value="1"/>
</dbReference>
<feature type="transmembrane region" description="Helical" evidence="6">
    <location>
        <begin position="157"/>
        <end position="181"/>
    </location>
</feature>
<dbReference type="AlphaFoldDB" id="A0A9D1D2M2"/>
<dbReference type="EMBL" id="DVGB01000014">
    <property type="protein sequence ID" value="HIR00920.1"/>
    <property type="molecule type" value="Genomic_DNA"/>
</dbReference>
<feature type="domain" description="ABC3 transporter permease C-terminal" evidence="7">
    <location>
        <begin position="64"/>
        <end position="173"/>
    </location>
</feature>
<dbReference type="InterPro" id="IPR003838">
    <property type="entry name" value="ABC3_permease_C"/>
</dbReference>
<reference evidence="8" key="1">
    <citation type="submission" date="2020-10" db="EMBL/GenBank/DDBJ databases">
        <authorList>
            <person name="Gilroy R."/>
        </authorList>
    </citation>
    <scope>NUCLEOTIDE SEQUENCE</scope>
    <source>
        <strain evidence="8">ChiGjej1B1-2707</strain>
    </source>
</reference>
<dbReference type="InterPro" id="IPR052536">
    <property type="entry name" value="ABC-4_Integral_Memb_Prot"/>
</dbReference>